<dbReference type="InterPro" id="IPR020845">
    <property type="entry name" value="AMP-binding_CS"/>
</dbReference>
<dbReference type="EMBL" id="LJYG01000108">
    <property type="protein sequence ID" value="KRQ03635.1"/>
    <property type="molecule type" value="Genomic_DNA"/>
</dbReference>
<proteinExistence type="predicted"/>
<evidence type="ECO:0000313" key="4">
    <source>
        <dbReference type="Proteomes" id="UP000051936"/>
    </source>
</evidence>
<dbReference type="InterPro" id="IPR010071">
    <property type="entry name" value="AA_adenyl_dom"/>
</dbReference>
<evidence type="ECO:0000313" key="3">
    <source>
        <dbReference type="EMBL" id="KRQ03635.1"/>
    </source>
</evidence>
<dbReference type="InterPro" id="IPR042099">
    <property type="entry name" value="ANL_N_sf"/>
</dbReference>
<evidence type="ECO:0000259" key="1">
    <source>
        <dbReference type="Pfam" id="PF00501"/>
    </source>
</evidence>
<dbReference type="AlphaFoldDB" id="A0A0R3D1X2"/>
<dbReference type="Proteomes" id="UP000051936">
    <property type="component" value="Unassembled WGS sequence"/>
</dbReference>
<dbReference type="InterPro" id="IPR025110">
    <property type="entry name" value="AMP-bd_C"/>
</dbReference>
<accession>A0A0R3D1X2</accession>
<dbReference type="PANTHER" id="PTHR45527">
    <property type="entry name" value="NONRIBOSOMAL PEPTIDE SYNTHETASE"/>
    <property type="match status" value="1"/>
</dbReference>
<protein>
    <submittedName>
        <fullName evidence="3">Thioester reductase</fullName>
    </submittedName>
</protein>
<organism evidence="3 4">
    <name type="scientific">Bradyrhizobium manausense</name>
    <dbReference type="NCBI Taxonomy" id="989370"/>
    <lineage>
        <taxon>Bacteria</taxon>
        <taxon>Pseudomonadati</taxon>
        <taxon>Pseudomonadota</taxon>
        <taxon>Alphaproteobacteria</taxon>
        <taxon>Hyphomicrobiales</taxon>
        <taxon>Nitrobacteraceae</taxon>
        <taxon>Bradyrhizobium</taxon>
    </lineage>
</organism>
<sequence length="516" mass="55638">MVAHNLALHFEAVAAASPEALALICEGDSLTFAELNKSANRLARWLTSQGVDRGAVVCLELPKMVEAYALAMACIKIGAPYAFLDPAAPAERARLMLERCRPALIVSVRGGVGSRALIGDADARAALRDAVSRLDDSNLPQTAVITGVDPAYVMFTSGSTGEPKGVVIPHQGVLHLIDWAKHDLGIGPGDRLTNVNPIYFDNSVFDIYAGLLNGAAIVALDALKGRPPAELVSEITKHQCTFFFAVPTLFMFLDSMHLLRPDWLPSVSRFMFGGEGFPLARLRPFYDAFAGKAKLINCYGPTETSCICSGFEIVESTFDTSDGLAPLGRLNPNFSYRILDEDLKPVPAGTAGELWLGGPGVALGYINNPQETARRFRQDPLIQGYRSILYRSGDLVEAEAGSGVLRFRGRADNQVKLRGYRVELEEIDHALVACKGVTRALAVVLQDAGGASRLLAAYAGERLPESELRQHCTAHLPAYMVPGRFIWLEHIPVNANGKADRRSVASLLGEAVARAS</sequence>
<dbReference type="STRING" id="989370.AOQ71_33760"/>
<dbReference type="GO" id="GO:0043041">
    <property type="term" value="P:amino acid activation for nonribosomal peptide biosynthetic process"/>
    <property type="evidence" value="ECO:0007669"/>
    <property type="project" value="TreeGrafter"/>
</dbReference>
<dbReference type="RefSeq" id="WP_057756374.1">
    <property type="nucleotide sequence ID" value="NZ_LJYG01000108.1"/>
</dbReference>
<dbReference type="InterPro" id="IPR045851">
    <property type="entry name" value="AMP-bd_C_sf"/>
</dbReference>
<dbReference type="CDD" id="cd05930">
    <property type="entry name" value="A_NRPS"/>
    <property type="match status" value="1"/>
</dbReference>
<dbReference type="Pfam" id="PF13193">
    <property type="entry name" value="AMP-binding_C"/>
    <property type="match status" value="1"/>
</dbReference>
<dbReference type="InterPro" id="IPR000873">
    <property type="entry name" value="AMP-dep_synth/lig_dom"/>
</dbReference>
<feature type="domain" description="AMP-dependent synthetase/ligase" evidence="1">
    <location>
        <begin position="10"/>
        <end position="365"/>
    </location>
</feature>
<dbReference type="GO" id="GO:0044550">
    <property type="term" value="P:secondary metabolite biosynthetic process"/>
    <property type="evidence" value="ECO:0007669"/>
    <property type="project" value="TreeGrafter"/>
</dbReference>
<dbReference type="GO" id="GO:0005737">
    <property type="term" value="C:cytoplasm"/>
    <property type="evidence" value="ECO:0007669"/>
    <property type="project" value="TreeGrafter"/>
</dbReference>
<comment type="caution">
    <text evidence="3">The sequence shown here is derived from an EMBL/GenBank/DDBJ whole genome shotgun (WGS) entry which is preliminary data.</text>
</comment>
<dbReference type="SUPFAM" id="SSF56801">
    <property type="entry name" value="Acetyl-CoA synthetase-like"/>
    <property type="match status" value="1"/>
</dbReference>
<dbReference type="Gene3D" id="3.30.300.30">
    <property type="match status" value="1"/>
</dbReference>
<feature type="domain" description="AMP-binding enzyme C-terminal" evidence="2">
    <location>
        <begin position="426"/>
        <end position="498"/>
    </location>
</feature>
<evidence type="ECO:0000259" key="2">
    <source>
        <dbReference type="Pfam" id="PF13193"/>
    </source>
</evidence>
<keyword evidence="4" id="KW-1185">Reference proteome</keyword>
<dbReference type="PANTHER" id="PTHR45527:SF1">
    <property type="entry name" value="FATTY ACID SYNTHASE"/>
    <property type="match status" value="1"/>
</dbReference>
<reference evidence="3 4" key="1">
    <citation type="submission" date="2015-09" db="EMBL/GenBank/DDBJ databases">
        <title>Draft Genome Sequence of Bradyrhizobium manausense Strain BR 3351T, a Novel Symbiotic Nitrogen-Fixing Alphaproteobacterium Isolated from Brazilian Amazon Rain Forest.</title>
        <authorList>
            <person name="De Araujo J.L."/>
            <person name="Zilli J.E."/>
        </authorList>
    </citation>
    <scope>NUCLEOTIDE SEQUENCE [LARGE SCALE GENOMIC DNA]</scope>
    <source>
        <strain evidence="3 4">BR3351</strain>
    </source>
</reference>
<dbReference type="NCBIfam" id="TIGR01733">
    <property type="entry name" value="AA-adenyl-dom"/>
    <property type="match status" value="1"/>
</dbReference>
<gene>
    <name evidence="3" type="ORF">AOQ71_33760</name>
</gene>
<dbReference type="PROSITE" id="PS00455">
    <property type="entry name" value="AMP_BINDING"/>
    <property type="match status" value="1"/>
</dbReference>
<dbReference type="OrthoDB" id="9803968at2"/>
<dbReference type="GO" id="GO:0031177">
    <property type="term" value="F:phosphopantetheine binding"/>
    <property type="evidence" value="ECO:0007669"/>
    <property type="project" value="TreeGrafter"/>
</dbReference>
<name>A0A0R3D1X2_9BRAD</name>
<dbReference type="Pfam" id="PF00501">
    <property type="entry name" value="AMP-binding"/>
    <property type="match status" value="1"/>
</dbReference>
<dbReference type="Gene3D" id="3.40.50.12780">
    <property type="entry name" value="N-terminal domain of ligase-like"/>
    <property type="match status" value="1"/>
</dbReference>